<evidence type="ECO:0000313" key="2">
    <source>
        <dbReference type="EMBL" id="SDV46100.1"/>
    </source>
</evidence>
<dbReference type="EMBL" id="FNLO01000001">
    <property type="protein sequence ID" value="SDV46100.1"/>
    <property type="molecule type" value="Genomic_DNA"/>
</dbReference>
<keyword evidence="1" id="KW-0812">Transmembrane</keyword>
<feature type="transmembrane region" description="Helical" evidence="1">
    <location>
        <begin position="96"/>
        <end position="114"/>
    </location>
</feature>
<gene>
    <name evidence="2" type="ORF">SAMN05216551_10176</name>
</gene>
<dbReference type="RefSeq" id="WP_091903467.1">
    <property type="nucleotide sequence ID" value="NZ_FNLO01000001.1"/>
</dbReference>
<evidence type="ECO:0000313" key="3">
    <source>
        <dbReference type="Proteomes" id="UP000243719"/>
    </source>
</evidence>
<dbReference type="InterPro" id="IPR021762">
    <property type="entry name" value="DUF3325"/>
</dbReference>
<keyword evidence="1" id="KW-0472">Membrane</keyword>
<evidence type="ECO:0008006" key="4">
    <source>
        <dbReference type="Google" id="ProtNLM"/>
    </source>
</evidence>
<keyword evidence="3" id="KW-1185">Reference proteome</keyword>
<dbReference type="STRING" id="1770053.SAMN05216551_10176"/>
<protein>
    <recommendedName>
        <fullName evidence="4">DUF3325 domain-containing protein</fullName>
    </recommendedName>
</protein>
<feature type="transmembrane region" description="Helical" evidence="1">
    <location>
        <begin position="69"/>
        <end position="89"/>
    </location>
</feature>
<accession>A0A1H2PJL9</accession>
<dbReference type="Proteomes" id="UP000243719">
    <property type="component" value="Unassembled WGS sequence"/>
</dbReference>
<feature type="transmembrane region" description="Helical" evidence="1">
    <location>
        <begin position="6"/>
        <end position="25"/>
    </location>
</feature>
<sequence length="115" mass="11542">MTTLAWALAIWLSLAGFATLSAAMYRHQQTILRREVGRGATLSLRLGGALLLAAAAAPCVALLGGPVGTVGWCGALTAGAAAVAAMHTYAPRAARWSAATGPVALLAALLAVYIA</sequence>
<dbReference type="AlphaFoldDB" id="A0A1H2PJL9"/>
<dbReference type="Pfam" id="PF11804">
    <property type="entry name" value="DUF3325"/>
    <property type="match status" value="1"/>
</dbReference>
<proteinExistence type="predicted"/>
<reference evidence="3" key="1">
    <citation type="submission" date="2016-09" db="EMBL/GenBank/DDBJ databases">
        <authorList>
            <person name="Varghese N."/>
            <person name="Submissions S."/>
        </authorList>
    </citation>
    <scope>NUCLEOTIDE SEQUENCE [LARGE SCALE GENOMIC DNA]</scope>
    <source>
        <strain evidence="3">JS23</strain>
    </source>
</reference>
<feature type="transmembrane region" description="Helical" evidence="1">
    <location>
        <begin position="46"/>
        <end position="63"/>
    </location>
</feature>
<name>A0A1H2PJL9_9BURK</name>
<organism evidence="2 3">
    <name type="scientific">Chitinasiproducens palmae</name>
    <dbReference type="NCBI Taxonomy" id="1770053"/>
    <lineage>
        <taxon>Bacteria</taxon>
        <taxon>Pseudomonadati</taxon>
        <taxon>Pseudomonadota</taxon>
        <taxon>Betaproteobacteria</taxon>
        <taxon>Burkholderiales</taxon>
        <taxon>Burkholderiaceae</taxon>
        <taxon>Chitinasiproducens</taxon>
    </lineage>
</organism>
<keyword evidence="1" id="KW-1133">Transmembrane helix</keyword>
<evidence type="ECO:0000256" key="1">
    <source>
        <dbReference type="SAM" id="Phobius"/>
    </source>
</evidence>